<gene>
    <name evidence="1" type="primary">Acey_s0018.g3628</name>
    <name evidence="1" type="ORF">Y032_0018g3628</name>
</gene>
<name>A0A016V3D2_9BILA</name>
<dbReference type="SUPFAM" id="SSF50242">
    <property type="entry name" value="TIMP-like"/>
    <property type="match status" value="1"/>
</dbReference>
<reference evidence="2" key="1">
    <citation type="journal article" date="2015" name="Nat. Genet.">
        <title>The genome and transcriptome of the zoonotic hookworm Ancylostoma ceylanicum identify infection-specific gene families.</title>
        <authorList>
            <person name="Schwarz E.M."/>
            <person name="Hu Y."/>
            <person name="Antoshechkin I."/>
            <person name="Miller M.M."/>
            <person name="Sternberg P.W."/>
            <person name="Aroian R.V."/>
        </authorList>
    </citation>
    <scope>NUCLEOTIDE SEQUENCE</scope>
    <source>
        <strain evidence="2">HY135</strain>
    </source>
</reference>
<comment type="caution">
    <text evidence="1">The sequence shown here is derived from an EMBL/GenBank/DDBJ whole genome shotgun (WGS) entry which is preliminary data.</text>
</comment>
<dbReference type="Pfam" id="PF21556">
    <property type="entry name" value="AceES-2"/>
    <property type="match status" value="1"/>
</dbReference>
<proteinExistence type="predicted"/>
<organism evidence="1 2">
    <name type="scientific">Ancylostoma ceylanicum</name>
    <dbReference type="NCBI Taxonomy" id="53326"/>
    <lineage>
        <taxon>Eukaryota</taxon>
        <taxon>Metazoa</taxon>
        <taxon>Ecdysozoa</taxon>
        <taxon>Nematoda</taxon>
        <taxon>Chromadorea</taxon>
        <taxon>Rhabditida</taxon>
        <taxon>Rhabditina</taxon>
        <taxon>Rhabditomorpha</taxon>
        <taxon>Strongyloidea</taxon>
        <taxon>Ancylostomatidae</taxon>
        <taxon>Ancylostomatinae</taxon>
        <taxon>Ancylostoma</taxon>
    </lineage>
</organism>
<dbReference type="Proteomes" id="UP000024635">
    <property type="component" value="Unassembled WGS sequence"/>
</dbReference>
<accession>A0A016V3D2</accession>
<evidence type="ECO:0000313" key="1">
    <source>
        <dbReference type="EMBL" id="EYC21955.1"/>
    </source>
</evidence>
<dbReference type="EMBL" id="JARK01001354">
    <property type="protein sequence ID" value="EYC21955.1"/>
    <property type="molecule type" value="Genomic_DNA"/>
</dbReference>
<protein>
    <submittedName>
        <fullName evidence="1">Uncharacterized protein</fullName>
    </submittedName>
</protein>
<dbReference type="Gene3D" id="2.40.50.780">
    <property type="match status" value="1"/>
</dbReference>
<dbReference type="InterPro" id="IPR008993">
    <property type="entry name" value="TIMP-like_OB-fold"/>
</dbReference>
<sequence>MQDDRQAQLFAVIRNDFLLQIKHGKTFSKTLRFFAVAKVQVTSIERKDDITIYNLQFLRFYKTRVPVVMARWLVNKYLPLKNDCPVKLDVNEDYVLGCRRVDWCHFVRDYRNLTLDDWKLLGNNEWRD</sequence>
<dbReference type="AlphaFoldDB" id="A0A016V3D2"/>
<keyword evidence="2" id="KW-1185">Reference proteome</keyword>
<dbReference type="InterPro" id="IPR049084">
    <property type="entry name" value="AceES-2"/>
</dbReference>
<evidence type="ECO:0000313" key="2">
    <source>
        <dbReference type="Proteomes" id="UP000024635"/>
    </source>
</evidence>